<dbReference type="EMBL" id="CM002242">
    <property type="protein sequence ID" value="ESA42075.1"/>
    <property type="molecule type" value="Genomic_DNA"/>
</dbReference>
<dbReference type="VEuPathDB" id="FungiDB:NCU05845"/>
<evidence type="ECO:0000256" key="1">
    <source>
        <dbReference type="SAM" id="MobiDB-lite"/>
    </source>
</evidence>
<evidence type="ECO:0000313" key="2">
    <source>
        <dbReference type="EMBL" id="ESA42075.1"/>
    </source>
</evidence>
<dbReference type="RefSeq" id="XP_011395211.1">
    <property type="nucleotide sequence ID" value="XM_011396909.1"/>
</dbReference>
<dbReference type="Proteomes" id="UP000001805">
    <property type="component" value="Chromosome 7, Linkage Group VII"/>
</dbReference>
<organism evidence="2 3">
    <name type="scientific">Neurospora crassa (strain ATCC 24698 / 74-OR23-1A / CBS 708.71 / DSM 1257 / FGSC 987)</name>
    <dbReference type="NCBI Taxonomy" id="367110"/>
    <lineage>
        <taxon>Eukaryota</taxon>
        <taxon>Fungi</taxon>
        <taxon>Dikarya</taxon>
        <taxon>Ascomycota</taxon>
        <taxon>Pezizomycotina</taxon>
        <taxon>Sordariomycetes</taxon>
        <taxon>Sordariomycetidae</taxon>
        <taxon>Sordariales</taxon>
        <taxon>Sordariaceae</taxon>
        <taxon>Neurospora</taxon>
    </lineage>
</organism>
<gene>
    <name evidence="2" type="ORF">NCU05845</name>
</gene>
<feature type="region of interest" description="Disordered" evidence="1">
    <location>
        <begin position="1"/>
        <end position="70"/>
    </location>
</feature>
<proteinExistence type="predicted"/>
<dbReference type="InParanoid" id="V5IL79"/>
<dbReference type="KEGG" id="ncr:NCU05845"/>
<reference evidence="2 3" key="1">
    <citation type="journal article" date="2003" name="Nature">
        <title>The genome sequence of the filamentous fungus Neurospora crassa.</title>
        <authorList>
            <person name="Galagan J.E."/>
            <person name="Calvo S.E."/>
            <person name="Borkovich K.A."/>
            <person name="Selker E.U."/>
            <person name="Read N.D."/>
            <person name="Jaffe D."/>
            <person name="FitzHugh W."/>
            <person name="Ma L.J."/>
            <person name="Smirnov S."/>
            <person name="Purcell S."/>
            <person name="Rehman B."/>
            <person name="Elkins T."/>
            <person name="Engels R."/>
            <person name="Wang S."/>
            <person name="Nielsen C.B."/>
            <person name="Butler J."/>
            <person name="Endrizzi M."/>
            <person name="Qui D."/>
            <person name="Ianakiev P."/>
            <person name="Bell-Pedersen D."/>
            <person name="Nelson M.A."/>
            <person name="Werner-Washburne M."/>
            <person name="Selitrennikoff C.P."/>
            <person name="Kinsey J.A."/>
            <person name="Braun E.L."/>
            <person name="Zelter A."/>
            <person name="Schulte U."/>
            <person name="Kothe G.O."/>
            <person name="Jedd G."/>
            <person name="Mewes W."/>
            <person name="Staben C."/>
            <person name="Marcotte E."/>
            <person name="Greenberg D."/>
            <person name="Roy A."/>
            <person name="Foley K."/>
            <person name="Naylor J."/>
            <person name="Stange-Thomann N."/>
            <person name="Barrett R."/>
            <person name="Gnerre S."/>
            <person name="Kamal M."/>
            <person name="Kamvysselis M."/>
            <person name="Mauceli E."/>
            <person name="Bielke C."/>
            <person name="Rudd S."/>
            <person name="Frishman D."/>
            <person name="Krystofova S."/>
            <person name="Rasmussen C."/>
            <person name="Metzenberg R.L."/>
            <person name="Perkins D.D."/>
            <person name="Kroken S."/>
            <person name="Cogoni C."/>
            <person name="Macino G."/>
            <person name="Catcheside D."/>
            <person name="Li W."/>
            <person name="Pratt R.J."/>
            <person name="Osmani S.A."/>
            <person name="DeSouza C.P."/>
            <person name="Glass L."/>
            <person name="Orbach M.J."/>
            <person name="Berglund J.A."/>
            <person name="Voelker R."/>
            <person name="Yarden O."/>
            <person name="Plamann M."/>
            <person name="Seiler S."/>
            <person name="Dunlap J."/>
            <person name="Radford A."/>
            <person name="Aramayo R."/>
            <person name="Natvig D.O."/>
            <person name="Alex L.A."/>
            <person name="Mannhaupt G."/>
            <person name="Ebbole D.J."/>
            <person name="Freitag M."/>
            <person name="Paulsen I."/>
            <person name="Sachs M.S."/>
            <person name="Lander E.S."/>
            <person name="Nusbaum C."/>
            <person name="Birren B."/>
        </authorList>
    </citation>
    <scope>NUCLEOTIDE SEQUENCE [LARGE SCALE GENOMIC DNA]</scope>
    <source>
        <strain evidence="3">ATCC 24698 / 74-OR23-1A / CBS 708.71 / DSM 1257 / FGSC 987</strain>
    </source>
</reference>
<sequence length="230" mass="25539">MSKGLQSDLELDEASAKAEAEGRKPQEHIQPTDWTQRKANEVLQNKDNQSNERNQVNGKPVTTQYFSSSPSLPDCHEKVTHLEGKCANLQHNYADLAAQQKRMQWALTIISALPIEFVDKQQQLPVKAAIANYMGDGVSIIGLVIRWGFRNLNLDSDSTIKVFEGQTEVGDVASADSREDKLFAVAGPGAGVFRGWELYCVTALFQKENDARRAVEVLNQSPRPSYADAY</sequence>
<dbReference type="OrthoDB" id="10396451at2759"/>
<evidence type="ECO:0000313" key="3">
    <source>
        <dbReference type="Proteomes" id="UP000001805"/>
    </source>
</evidence>
<dbReference type="AlphaFoldDB" id="V5IL79"/>
<feature type="compositionally biased region" description="Polar residues" evidence="1">
    <location>
        <begin position="42"/>
        <end position="70"/>
    </location>
</feature>
<name>V5IL79_NEUCR</name>
<accession>V5IL79</accession>
<keyword evidence="3" id="KW-1185">Reference proteome</keyword>
<protein>
    <submittedName>
        <fullName evidence="2">Uncharacterized protein</fullName>
    </submittedName>
</protein>
<feature type="compositionally biased region" description="Basic and acidic residues" evidence="1">
    <location>
        <begin position="14"/>
        <end position="27"/>
    </location>
</feature>
<dbReference type="GeneID" id="23568447"/>